<evidence type="ECO:0000259" key="4">
    <source>
        <dbReference type="Pfam" id="PF25917"/>
    </source>
</evidence>
<keyword evidence="3" id="KW-0472">Membrane</keyword>
<dbReference type="Gene3D" id="1.10.287.470">
    <property type="entry name" value="Helix hairpin bin"/>
    <property type="match status" value="1"/>
</dbReference>
<feature type="domain" description="Multidrug resistance protein MdtA-like barrel-sandwich hybrid" evidence="4">
    <location>
        <begin position="83"/>
        <end position="225"/>
    </location>
</feature>
<dbReference type="Gene3D" id="2.40.50.100">
    <property type="match status" value="1"/>
</dbReference>
<keyword evidence="6" id="KW-1185">Reference proteome</keyword>
<feature type="transmembrane region" description="Helical" evidence="3">
    <location>
        <begin position="15"/>
        <end position="38"/>
    </location>
</feature>
<keyword evidence="3" id="KW-0812">Transmembrane</keyword>
<name>A0A5M6ZBV8_9PROT</name>
<evidence type="ECO:0000313" key="6">
    <source>
        <dbReference type="Proteomes" id="UP000325122"/>
    </source>
</evidence>
<feature type="coiled-coil region" evidence="2">
    <location>
        <begin position="124"/>
        <end position="191"/>
    </location>
</feature>
<proteinExistence type="inferred from homology"/>
<dbReference type="GO" id="GO:1990281">
    <property type="term" value="C:efflux pump complex"/>
    <property type="evidence" value="ECO:0007669"/>
    <property type="project" value="TreeGrafter"/>
</dbReference>
<evidence type="ECO:0000256" key="2">
    <source>
        <dbReference type="SAM" id="Coils"/>
    </source>
</evidence>
<evidence type="ECO:0000313" key="5">
    <source>
        <dbReference type="EMBL" id="KAA5802202.1"/>
    </source>
</evidence>
<comment type="caution">
    <text evidence="5">The sequence shown here is derived from an EMBL/GenBank/DDBJ whole genome shotgun (WGS) entry which is preliminary data.</text>
</comment>
<reference evidence="5 6" key="1">
    <citation type="submission" date="2019-09" db="EMBL/GenBank/DDBJ databases">
        <authorList>
            <person name="Kevbrin V."/>
            <person name="Grouzdev D.S."/>
        </authorList>
    </citation>
    <scope>NUCLEOTIDE SEQUENCE [LARGE SCALE GENOMIC DNA]</scope>
    <source>
        <strain evidence="5 6">G-192</strain>
    </source>
</reference>
<sequence length="385" mass="40762">MSAGQAPQSGSGQSLIGWLQIGAVGALVLAALITTFVLMDSGDTGAPATEARTAVPVRVITPERASHTVNVSLTGTVTASAFIDLAPQVGGQVTSVSPAVRAGGSFSADEVLFEIDRRDFEIAETRARAAVAEARSALNQLEAEADIARREWERTFPDREITPLAAREPQLEAARARLLAGEAELAQARLNLERTRVRYAFDGAVTESRIEAGLLVSSGQSYGQVFALDRVELVAPAAASEIVRLDGAVGRAARIRIEGAEDDLSGQVARAGARLDPRTRFIDLFITLDEAPQDLRPGLFANIVVEGPALEDVMRLPASAVTGLDTIYRVRDGVIERASITVRGRERGGVLAEPFDPGEGVIVSPVPDIMVGRRADILSENGGRP</sequence>
<dbReference type="InterPro" id="IPR058625">
    <property type="entry name" value="MdtA-like_BSH"/>
</dbReference>
<keyword evidence="2" id="KW-0175">Coiled coil</keyword>
<keyword evidence="3" id="KW-1133">Transmembrane helix</keyword>
<dbReference type="PANTHER" id="PTHR30469:SF15">
    <property type="entry name" value="HLYD FAMILY OF SECRETION PROTEINS"/>
    <property type="match status" value="1"/>
</dbReference>
<dbReference type="Proteomes" id="UP000325122">
    <property type="component" value="Unassembled WGS sequence"/>
</dbReference>
<dbReference type="PANTHER" id="PTHR30469">
    <property type="entry name" value="MULTIDRUG RESISTANCE PROTEIN MDTA"/>
    <property type="match status" value="1"/>
</dbReference>
<organism evidence="5 6">
    <name type="scientific">Alkalicaulis satelles</name>
    <dbReference type="NCBI Taxonomy" id="2609175"/>
    <lineage>
        <taxon>Bacteria</taxon>
        <taxon>Pseudomonadati</taxon>
        <taxon>Pseudomonadota</taxon>
        <taxon>Alphaproteobacteria</taxon>
        <taxon>Maricaulales</taxon>
        <taxon>Maricaulaceae</taxon>
        <taxon>Alkalicaulis</taxon>
    </lineage>
</organism>
<dbReference type="EMBL" id="VWOJ01000003">
    <property type="protein sequence ID" value="KAA5802202.1"/>
    <property type="molecule type" value="Genomic_DNA"/>
</dbReference>
<evidence type="ECO:0000256" key="3">
    <source>
        <dbReference type="SAM" id="Phobius"/>
    </source>
</evidence>
<comment type="similarity">
    <text evidence="1">Belongs to the membrane fusion protein (MFP) (TC 8.A.1) family.</text>
</comment>
<dbReference type="SUPFAM" id="SSF111369">
    <property type="entry name" value="HlyD-like secretion proteins"/>
    <property type="match status" value="1"/>
</dbReference>
<gene>
    <name evidence="5" type="ORF">F1654_10190</name>
</gene>
<dbReference type="Gene3D" id="2.40.30.170">
    <property type="match status" value="1"/>
</dbReference>
<accession>A0A5M6ZBV8</accession>
<dbReference type="NCBIfam" id="TIGR01730">
    <property type="entry name" value="RND_mfp"/>
    <property type="match status" value="1"/>
</dbReference>
<dbReference type="GO" id="GO:0015562">
    <property type="term" value="F:efflux transmembrane transporter activity"/>
    <property type="evidence" value="ECO:0007669"/>
    <property type="project" value="TreeGrafter"/>
</dbReference>
<dbReference type="AlphaFoldDB" id="A0A5M6ZBV8"/>
<dbReference type="RefSeq" id="WP_150023453.1">
    <property type="nucleotide sequence ID" value="NZ_VWOJ01000003.1"/>
</dbReference>
<dbReference type="InterPro" id="IPR006143">
    <property type="entry name" value="RND_pump_MFP"/>
</dbReference>
<protein>
    <submittedName>
        <fullName evidence="5">Efflux RND transporter periplasmic adaptor subunit</fullName>
    </submittedName>
</protein>
<dbReference type="Pfam" id="PF25917">
    <property type="entry name" value="BSH_RND"/>
    <property type="match status" value="1"/>
</dbReference>
<evidence type="ECO:0000256" key="1">
    <source>
        <dbReference type="ARBA" id="ARBA00009477"/>
    </source>
</evidence>